<dbReference type="Proteomes" id="UP000247702">
    <property type="component" value="Unassembled WGS sequence"/>
</dbReference>
<gene>
    <name evidence="1" type="ORF">RclHR1_15780002</name>
</gene>
<dbReference type="InterPro" id="IPR036397">
    <property type="entry name" value="RNaseH_sf"/>
</dbReference>
<evidence type="ECO:0000313" key="1">
    <source>
        <dbReference type="EMBL" id="GBB89097.1"/>
    </source>
</evidence>
<dbReference type="InterPro" id="IPR012337">
    <property type="entry name" value="RNaseH-like_sf"/>
</dbReference>
<keyword evidence="2" id="KW-1185">Reference proteome</keyword>
<dbReference type="AlphaFoldDB" id="A0A2Z6QG21"/>
<dbReference type="SUPFAM" id="SSF53098">
    <property type="entry name" value="Ribonuclease H-like"/>
    <property type="match status" value="1"/>
</dbReference>
<comment type="caution">
    <text evidence="1">The sequence shown here is derived from an EMBL/GenBank/DDBJ whole genome shotgun (WGS) entry which is preliminary data.</text>
</comment>
<dbReference type="Gene3D" id="3.30.420.10">
    <property type="entry name" value="Ribonuclease H-like superfamily/Ribonuclease H"/>
    <property type="match status" value="1"/>
</dbReference>
<protein>
    <submittedName>
        <fullName evidence="1">Uncharacterized protein</fullName>
    </submittedName>
</protein>
<name>A0A2Z6QG21_9GLOM</name>
<proteinExistence type="predicted"/>
<evidence type="ECO:0000313" key="2">
    <source>
        <dbReference type="Proteomes" id="UP000247702"/>
    </source>
</evidence>
<accession>A0A2Z6QG21</accession>
<dbReference type="GO" id="GO:0003676">
    <property type="term" value="F:nucleic acid binding"/>
    <property type="evidence" value="ECO:0007669"/>
    <property type="project" value="InterPro"/>
</dbReference>
<reference evidence="1 2" key="1">
    <citation type="submission" date="2017-11" db="EMBL/GenBank/DDBJ databases">
        <title>The genome of Rhizophagus clarus HR1 reveals common genetic basis of auxotrophy among arbuscular mycorrhizal fungi.</title>
        <authorList>
            <person name="Kobayashi Y."/>
        </authorList>
    </citation>
    <scope>NUCLEOTIDE SEQUENCE [LARGE SCALE GENOMIC DNA]</scope>
    <source>
        <strain evidence="1 2">HR1</strain>
    </source>
</reference>
<organism evidence="1 2">
    <name type="scientific">Rhizophagus clarus</name>
    <dbReference type="NCBI Taxonomy" id="94130"/>
    <lineage>
        <taxon>Eukaryota</taxon>
        <taxon>Fungi</taxon>
        <taxon>Fungi incertae sedis</taxon>
        <taxon>Mucoromycota</taxon>
        <taxon>Glomeromycotina</taxon>
        <taxon>Glomeromycetes</taxon>
        <taxon>Glomerales</taxon>
        <taxon>Glomeraceae</taxon>
        <taxon>Rhizophagus</taxon>
    </lineage>
</organism>
<dbReference type="EMBL" id="BEXD01000644">
    <property type="protein sequence ID" value="GBB89097.1"/>
    <property type="molecule type" value="Genomic_DNA"/>
</dbReference>
<sequence>MLTLGCNNNGIIKWQNIGNTKPAECYKVAIIDKDPNTHEWRFSTEWLYPNQQNAIPTSIDRIIEIISDPLIILPLIQDIWIHRWIEDDNLKIRLIEIRKALAERITVEYYTDGSFTSNFPTSADIQDTNLIHTNMGAAFCVNNEPSLSAQTNLSLWTSSTRSELVAIFMALLTSPIDAKLVKVKGHSGDKMNEIADKLAKSASSSSNYFKNRFNYSNRIVRFFPVYKNIPIEYNLRKFIKTLINTKVAAEWSQLKTNEKESPKSIAWNITWNLIHKYKGFNCISLEKHWHLIFIIKLFTKILSIGSFLIQQKTDTYKDFNEKLNKILAKQLFEFTEAKDTIFIVTLLNSFIIHFKELIWLPRCIVTIAWEKTNNIGKKDKLNKTENMEHYFKSSYQQTKCSRQEKQQLESKKLSEEQEILTTILVNSSYKIATEKNCITSKRDIIIKKIHDQMCLLINNNGWFSWAYKKTSNIINNVILDLESISVQTQFVNG</sequence>